<proteinExistence type="predicted"/>
<reference evidence="1 2" key="1">
    <citation type="journal article" date="2019" name="Sci. Rep.">
        <title>Comparative genomics of chytrid fungi reveal insights into the obligate biotrophic and pathogenic lifestyle of Synchytrium endobioticum.</title>
        <authorList>
            <person name="van de Vossenberg B.T.L.H."/>
            <person name="Warris S."/>
            <person name="Nguyen H.D.T."/>
            <person name="van Gent-Pelzer M.P.E."/>
            <person name="Joly D.L."/>
            <person name="van de Geest H.C."/>
            <person name="Bonants P.J.M."/>
            <person name="Smith D.S."/>
            <person name="Levesque C.A."/>
            <person name="van der Lee T.A.J."/>
        </authorList>
    </citation>
    <scope>NUCLEOTIDE SEQUENCE [LARGE SCALE GENOMIC DNA]</scope>
    <source>
        <strain evidence="1 2">MB42</strain>
    </source>
</reference>
<protein>
    <recommendedName>
        <fullName evidence="3">Nucleotide exchange factor SIL1</fullName>
    </recommendedName>
</protein>
<accession>A0A507DAR2</accession>
<dbReference type="Proteomes" id="UP000317494">
    <property type="component" value="Unassembled WGS sequence"/>
</dbReference>
<sequence>MAEFSKSRFTWGCLFESRSPAMRPNKALFFLLCTVLITMSAKAYSNKQRVLGTNNQHEVICPEDSNTCYPLQFKAEKDFKPILPHQIVPSGLHYRINIETGLKEAKLPENSSTTSSSSSSDLAIISSPRNQYSDLISRLSQSKLTEESLAVLASLDDTDIDGLDEGRDLMTVGAEMFRTLLDDSGNVADGVKAKVASIIGQAVQNNPAAQTLALKSGLLISLISLLSSSSSSTLHDVDLTSKYLYALGSLIRSNAENVAEFYAVNGLNVLSLVMKEYKNKGSKQIVDRVEQLVWDVMDDAFFQEGVKIPVADKRQMKDWCDVVRTLGERGIGDEEGIDWSLKCKEGIAAGP</sequence>
<evidence type="ECO:0000313" key="2">
    <source>
        <dbReference type="Proteomes" id="UP000317494"/>
    </source>
</evidence>
<dbReference type="InterPro" id="IPR016024">
    <property type="entry name" value="ARM-type_fold"/>
</dbReference>
<dbReference type="SUPFAM" id="SSF48371">
    <property type="entry name" value="ARM repeat"/>
    <property type="match status" value="1"/>
</dbReference>
<dbReference type="STRING" id="286115.A0A507DAR2"/>
<dbReference type="Gene3D" id="1.25.10.10">
    <property type="entry name" value="Leucine-rich Repeat Variant"/>
    <property type="match status" value="1"/>
</dbReference>
<dbReference type="PANTHER" id="PTHR19316">
    <property type="entry name" value="PROTEIN FOLDING REGULATOR"/>
    <property type="match status" value="1"/>
</dbReference>
<evidence type="ECO:0008006" key="3">
    <source>
        <dbReference type="Google" id="ProtNLM"/>
    </source>
</evidence>
<organism evidence="1 2">
    <name type="scientific">Synchytrium endobioticum</name>
    <dbReference type="NCBI Taxonomy" id="286115"/>
    <lineage>
        <taxon>Eukaryota</taxon>
        <taxon>Fungi</taxon>
        <taxon>Fungi incertae sedis</taxon>
        <taxon>Chytridiomycota</taxon>
        <taxon>Chytridiomycota incertae sedis</taxon>
        <taxon>Chytridiomycetes</taxon>
        <taxon>Synchytriales</taxon>
        <taxon>Synchytriaceae</taxon>
        <taxon>Synchytrium</taxon>
    </lineage>
</organism>
<name>A0A507DAR2_9FUNG</name>
<keyword evidence="2" id="KW-1185">Reference proteome</keyword>
<dbReference type="VEuPathDB" id="FungiDB:SeMB42_g02977"/>
<dbReference type="InterPro" id="IPR011989">
    <property type="entry name" value="ARM-like"/>
</dbReference>
<dbReference type="GO" id="GO:0000774">
    <property type="term" value="F:adenyl-nucleotide exchange factor activity"/>
    <property type="evidence" value="ECO:0007669"/>
    <property type="project" value="TreeGrafter"/>
</dbReference>
<gene>
    <name evidence="1" type="ORF">SeMB42_g02977</name>
</gene>
<dbReference type="PANTHER" id="PTHR19316:SF18">
    <property type="entry name" value="HSP70-BINDING PROTEIN 1"/>
    <property type="match status" value="1"/>
</dbReference>
<dbReference type="InterPro" id="IPR050693">
    <property type="entry name" value="Hsp70_NEF-Inhibitors"/>
</dbReference>
<dbReference type="EMBL" id="QEAN01000099">
    <property type="protein sequence ID" value="TPX48481.1"/>
    <property type="molecule type" value="Genomic_DNA"/>
</dbReference>
<comment type="caution">
    <text evidence="1">The sequence shown here is derived from an EMBL/GenBank/DDBJ whole genome shotgun (WGS) entry which is preliminary data.</text>
</comment>
<dbReference type="AlphaFoldDB" id="A0A507DAR2"/>
<evidence type="ECO:0000313" key="1">
    <source>
        <dbReference type="EMBL" id="TPX48481.1"/>
    </source>
</evidence>
<dbReference type="GO" id="GO:0005783">
    <property type="term" value="C:endoplasmic reticulum"/>
    <property type="evidence" value="ECO:0007669"/>
    <property type="project" value="TreeGrafter"/>
</dbReference>